<dbReference type="FunFam" id="3.30.565.10:FF:000006">
    <property type="entry name" value="Sensor histidine kinase WalK"/>
    <property type="match status" value="1"/>
</dbReference>
<dbReference type="RefSeq" id="WP_115830092.1">
    <property type="nucleotide sequence ID" value="NZ_QNUL01000004.1"/>
</dbReference>
<dbReference type="Proteomes" id="UP000256373">
    <property type="component" value="Unassembled WGS sequence"/>
</dbReference>
<dbReference type="PROSITE" id="PS50112">
    <property type="entry name" value="PAS"/>
    <property type="match status" value="2"/>
</dbReference>
<dbReference type="Pfam" id="PF08448">
    <property type="entry name" value="PAS_4"/>
    <property type="match status" value="4"/>
</dbReference>
<dbReference type="SMART" id="SM00387">
    <property type="entry name" value="HATPase_c"/>
    <property type="match status" value="1"/>
</dbReference>
<dbReference type="AlphaFoldDB" id="A0A3D8YF04"/>
<dbReference type="InterPro" id="IPR036097">
    <property type="entry name" value="HisK_dim/P_sf"/>
</dbReference>
<dbReference type="CDD" id="cd00082">
    <property type="entry name" value="HisKA"/>
    <property type="match status" value="1"/>
</dbReference>
<dbReference type="SUPFAM" id="SSF47384">
    <property type="entry name" value="Homodimeric domain of signal transducing histidine kinase"/>
    <property type="match status" value="1"/>
</dbReference>
<dbReference type="PRINTS" id="PR00344">
    <property type="entry name" value="BCTRLSENSOR"/>
</dbReference>
<feature type="domain" description="Histidine kinase" evidence="7">
    <location>
        <begin position="843"/>
        <end position="1069"/>
    </location>
</feature>
<dbReference type="SMART" id="SM00388">
    <property type="entry name" value="HisKA"/>
    <property type="match status" value="1"/>
</dbReference>
<comment type="caution">
    <text evidence="10">The sequence shown here is derived from an EMBL/GenBank/DDBJ whole genome shotgun (WGS) entry which is preliminary data.</text>
</comment>
<dbReference type="Pfam" id="PF08447">
    <property type="entry name" value="PAS_3"/>
    <property type="match status" value="1"/>
</dbReference>
<dbReference type="SUPFAM" id="SSF55785">
    <property type="entry name" value="PYP-like sensor domain (PAS domain)"/>
    <property type="match status" value="6"/>
</dbReference>
<dbReference type="Gene3D" id="3.30.450.20">
    <property type="entry name" value="PAS domain"/>
    <property type="match status" value="6"/>
</dbReference>
<evidence type="ECO:0000259" key="8">
    <source>
        <dbReference type="PROSITE" id="PS50112"/>
    </source>
</evidence>
<dbReference type="Pfam" id="PF02518">
    <property type="entry name" value="HATPase_c"/>
    <property type="match status" value="1"/>
</dbReference>
<evidence type="ECO:0000259" key="7">
    <source>
        <dbReference type="PROSITE" id="PS50109"/>
    </source>
</evidence>
<dbReference type="CDD" id="cd00130">
    <property type="entry name" value="PAS"/>
    <property type="match status" value="2"/>
</dbReference>
<evidence type="ECO:0000256" key="4">
    <source>
        <dbReference type="ARBA" id="ARBA00022679"/>
    </source>
</evidence>
<evidence type="ECO:0000256" key="6">
    <source>
        <dbReference type="SAM" id="Coils"/>
    </source>
</evidence>
<evidence type="ECO:0000256" key="3">
    <source>
        <dbReference type="ARBA" id="ARBA00022553"/>
    </source>
</evidence>
<dbReference type="SUPFAM" id="SSF55874">
    <property type="entry name" value="ATPase domain of HSP90 chaperone/DNA topoisomerase II/histidine kinase"/>
    <property type="match status" value="1"/>
</dbReference>
<dbReference type="InterPro" id="IPR003594">
    <property type="entry name" value="HATPase_dom"/>
</dbReference>
<sequence length="1069" mass="119920">MEGNSKPFNIDNTLELNRLELALESAGIGTWELDLHNLQFRWCRRAKKLFSFDGEDVVKLETLLELVDNDFRNAFKKTLLNAKSKESFSLEIKLYAADEDVWVLCRGMAHQHPTNGLPIILGTFVDISHEIKLRDEKLKTSKQSQLFKTIVEQAPMAIGLLKGPELIIELGNEKIFEMWGKTNAIAGVRLADALPEIQGQGFLELLADVYQTGKAHFGNSALVNLERNNRIEQAYFDFVYSPVRDNHGSVNGIMIMATEVTEQFNAIAKLEESELKFRTLIEQMPVGVSLFTGKDMIVELINQPMIEYWGKDSSVIGKPLHKALPELEGQPFLELLADIYENGNTFTSVDAPVDLVVNGVLDRYYFTYTYKPLFDETGKVYAIIDMSIDVTEQVLAKKALQESEARLKSVISSAPAAIGLFVGRELRVEMPNQSFIDIVGKGADIVGKPLSEVMPELHNQPFLQILDDVYTSGVTYQSYGTQVDIVQHGVMSHNFYDITYSPLLDSEGNVYAILDIAIEVTERVNVEKQIHESQLQLLSLFEQSPVGVAMIKKDDLVFTMANPFYCKLIGRNAEDILGKPLLDVLPEMEGQGFDELLKNVINTGIPYHSKEQAVEIAYEDVLQTIYVDLTYQPQRNMDGVIIGVLVVATDLTEQVRSRKRLQQTEVFLRGAIELAELGTYSIDVENGSVECSDRLKHWFGLPDQDQITDQMIYSAVSPDDLPALTEAISQALSPATNGFYDIEYRLNPEKVKTSRILHAQGKVLYDQKHKPVTIIGSVQDVTNQRITELSLEGQIQERTEQLEATNEELAAINEEYMATNEELSELNNLLKQSNVNLQQFAYVASHDLQEPLRKIQSFSTLLVDRYGPQLADGIDYLLRMQSAARRMSELIDDLLAFSRVTSPKNVYGRVSLTKIVSAVLNDLEIAIQESQTELYVTPLPDIQGDNTQLSQLFLNLISNAIKFRKPDVNPVISIESKLVHHYELGPSVRPTRTSNSYYQIDVKDNGVGFEQQYAERIFQLFQRLHGRSEYSGTGIGLAICERVVSNHGGAILAKSSPGEGATFSVFLPL</sequence>
<dbReference type="Pfam" id="PF00512">
    <property type="entry name" value="HisKA"/>
    <property type="match status" value="1"/>
</dbReference>
<dbReference type="InterPro" id="IPR013656">
    <property type="entry name" value="PAS_4"/>
</dbReference>
<proteinExistence type="predicted"/>
<evidence type="ECO:0000256" key="1">
    <source>
        <dbReference type="ARBA" id="ARBA00000085"/>
    </source>
</evidence>
<feature type="coiled-coil region" evidence="6">
    <location>
        <begin position="795"/>
        <end position="836"/>
    </location>
</feature>
<evidence type="ECO:0000256" key="5">
    <source>
        <dbReference type="ARBA" id="ARBA00022777"/>
    </source>
</evidence>
<feature type="domain" description="PAS" evidence="8">
    <location>
        <begin position="533"/>
        <end position="604"/>
    </location>
</feature>
<dbReference type="SMART" id="SM00086">
    <property type="entry name" value="PAC"/>
    <property type="match status" value="5"/>
</dbReference>
<keyword evidence="11" id="KW-1185">Reference proteome</keyword>
<dbReference type="Gene3D" id="1.10.287.130">
    <property type="match status" value="1"/>
</dbReference>
<dbReference type="InterPro" id="IPR005467">
    <property type="entry name" value="His_kinase_dom"/>
</dbReference>
<accession>A0A3D8YF04</accession>
<protein>
    <recommendedName>
        <fullName evidence="2">histidine kinase</fullName>
        <ecNumber evidence="2">2.7.13.3</ecNumber>
    </recommendedName>
</protein>
<dbReference type="InterPro" id="IPR001610">
    <property type="entry name" value="PAC"/>
</dbReference>
<feature type="domain" description="PAC" evidence="9">
    <location>
        <begin position="610"/>
        <end position="663"/>
    </location>
</feature>
<keyword evidence="3" id="KW-0597">Phosphoprotein</keyword>
<dbReference type="PROSITE" id="PS50113">
    <property type="entry name" value="PAC"/>
    <property type="match status" value="3"/>
</dbReference>
<dbReference type="OrthoDB" id="9766459at2"/>
<feature type="domain" description="PAC" evidence="9">
    <location>
        <begin position="347"/>
        <end position="402"/>
    </location>
</feature>
<name>A0A3D8YF04_9BACT</name>
<dbReference type="NCBIfam" id="TIGR00229">
    <property type="entry name" value="sensory_box"/>
    <property type="match status" value="2"/>
</dbReference>
<reference evidence="10 11" key="1">
    <citation type="submission" date="2018-07" db="EMBL/GenBank/DDBJ databases">
        <title>Dyadobacter roseus sp. nov., isolated from rose rhizosphere soil.</title>
        <authorList>
            <person name="Chen L."/>
        </authorList>
    </citation>
    <scope>NUCLEOTIDE SEQUENCE [LARGE SCALE GENOMIC DNA]</scope>
    <source>
        <strain evidence="10 11">RS19</strain>
    </source>
</reference>
<comment type="catalytic activity">
    <reaction evidence="1">
        <text>ATP + protein L-histidine = ADP + protein N-phospho-L-histidine.</text>
        <dbReference type="EC" id="2.7.13.3"/>
    </reaction>
</comment>
<evidence type="ECO:0000313" key="10">
    <source>
        <dbReference type="EMBL" id="REA62795.1"/>
    </source>
</evidence>
<dbReference type="InterPro" id="IPR013655">
    <property type="entry name" value="PAS_fold_3"/>
</dbReference>
<dbReference type="GO" id="GO:0000155">
    <property type="term" value="F:phosphorelay sensor kinase activity"/>
    <property type="evidence" value="ECO:0007669"/>
    <property type="project" value="InterPro"/>
</dbReference>
<keyword evidence="5 10" id="KW-0418">Kinase</keyword>
<dbReference type="InterPro" id="IPR004358">
    <property type="entry name" value="Sig_transdc_His_kin-like_C"/>
</dbReference>
<evidence type="ECO:0000256" key="2">
    <source>
        <dbReference type="ARBA" id="ARBA00012438"/>
    </source>
</evidence>
<dbReference type="InterPro" id="IPR052162">
    <property type="entry name" value="Sensor_kinase/Photoreceptor"/>
</dbReference>
<gene>
    <name evidence="10" type="ORF">DSL64_07690</name>
</gene>
<dbReference type="EC" id="2.7.13.3" evidence="2"/>
<dbReference type="InterPro" id="IPR003661">
    <property type="entry name" value="HisK_dim/P_dom"/>
</dbReference>
<dbReference type="InterPro" id="IPR035965">
    <property type="entry name" value="PAS-like_dom_sf"/>
</dbReference>
<keyword evidence="4" id="KW-0808">Transferase</keyword>
<dbReference type="SMART" id="SM00091">
    <property type="entry name" value="PAS"/>
    <property type="match status" value="6"/>
</dbReference>
<organism evidence="10 11">
    <name type="scientific">Dyadobacter luteus</name>
    <dbReference type="NCBI Taxonomy" id="2259619"/>
    <lineage>
        <taxon>Bacteria</taxon>
        <taxon>Pseudomonadati</taxon>
        <taxon>Bacteroidota</taxon>
        <taxon>Cytophagia</taxon>
        <taxon>Cytophagales</taxon>
        <taxon>Spirosomataceae</taxon>
        <taxon>Dyadobacter</taxon>
    </lineage>
</organism>
<dbReference type="PANTHER" id="PTHR43304">
    <property type="entry name" value="PHYTOCHROME-LIKE PROTEIN CPH1"/>
    <property type="match status" value="1"/>
</dbReference>
<feature type="domain" description="PAS" evidence="8">
    <location>
        <begin position="664"/>
        <end position="735"/>
    </location>
</feature>
<dbReference type="InterPro" id="IPR000700">
    <property type="entry name" value="PAS-assoc_C"/>
</dbReference>
<dbReference type="Gene3D" id="3.30.565.10">
    <property type="entry name" value="Histidine kinase-like ATPase, C-terminal domain"/>
    <property type="match status" value="1"/>
</dbReference>
<dbReference type="InterPro" id="IPR036890">
    <property type="entry name" value="HATPase_C_sf"/>
</dbReference>
<evidence type="ECO:0000313" key="11">
    <source>
        <dbReference type="Proteomes" id="UP000256373"/>
    </source>
</evidence>
<dbReference type="PANTHER" id="PTHR43304:SF1">
    <property type="entry name" value="PAC DOMAIN-CONTAINING PROTEIN"/>
    <property type="match status" value="1"/>
</dbReference>
<feature type="domain" description="PAC" evidence="9">
    <location>
        <begin position="740"/>
        <end position="793"/>
    </location>
</feature>
<dbReference type="EMBL" id="QNUL01000004">
    <property type="protein sequence ID" value="REA62795.1"/>
    <property type="molecule type" value="Genomic_DNA"/>
</dbReference>
<evidence type="ECO:0000259" key="9">
    <source>
        <dbReference type="PROSITE" id="PS50113"/>
    </source>
</evidence>
<dbReference type="PROSITE" id="PS50109">
    <property type="entry name" value="HIS_KIN"/>
    <property type="match status" value="1"/>
</dbReference>
<keyword evidence="6" id="KW-0175">Coiled coil</keyword>
<dbReference type="InterPro" id="IPR000014">
    <property type="entry name" value="PAS"/>
</dbReference>